<evidence type="ECO:0000256" key="2">
    <source>
        <dbReference type="ARBA" id="ARBA00004123"/>
    </source>
</evidence>
<evidence type="ECO:0000256" key="12">
    <source>
        <dbReference type="SAM" id="MobiDB-lite"/>
    </source>
</evidence>
<dbReference type="GO" id="GO:0031491">
    <property type="term" value="F:nucleosome binding"/>
    <property type="evidence" value="ECO:0007669"/>
    <property type="project" value="TreeGrafter"/>
</dbReference>
<evidence type="ECO:0000256" key="3">
    <source>
        <dbReference type="ARBA" id="ARBA00012483"/>
    </source>
</evidence>
<dbReference type="Ensembl" id="ENSAPET00000032944.1">
    <property type="protein sequence ID" value="ENSAPEP00000032093.1"/>
    <property type="gene ID" value="ENSAPEG00000022798.1"/>
</dbReference>
<evidence type="ECO:0000259" key="13">
    <source>
        <dbReference type="PROSITE" id="PS50089"/>
    </source>
</evidence>
<keyword evidence="6" id="KW-0227">DNA damage</keyword>
<accession>A0A3P8U9J5</accession>
<keyword evidence="5" id="KW-0479">Metal-binding</keyword>
<dbReference type="PROSITE" id="PS50089">
    <property type="entry name" value="ZF_RING_2"/>
    <property type="match status" value="1"/>
</dbReference>
<dbReference type="SMART" id="SM00184">
    <property type="entry name" value="RING"/>
    <property type="match status" value="1"/>
</dbReference>
<dbReference type="GO" id="GO:0035861">
    <property type="term" value="C:site of double-strand break"/>
    <property type="evidence" value="ECO:0007669"/>
    <property type="project" value="TreeGrafter"/>
</dbReference>
<protein>
    <recommendedName>
        <fullName evidence="3">RING-type E3 ubiquitin transferase</fullName>
        <ecNumber evidence="3">2.3.2.27</ecNumber>
    </recommendedName>
</protein>
<dbReference type="InterPro" id="IPR051657">
    <property type="entry name" value="RNF168/RNF169_E3_ubiq-ligase"/>
</dbReference>
<evidence type="ECO:0000256" key="9">
    <source>
        <dbReference type="ARBA" id="ARBA00022833"/>
    </source>
</evidence>
<keyword evidence="10" id="KW-0539">Nucleus</keyword>
<dbReference type="GO" id="GO:0008270">
    <property type="term" value="F:zinc ion binding"/>
    <property type="evidence" value="ECO:0007669"/>
    <property type="project" value="UniProtKB-KW"/>
</dbReference>
<dbReference type="Proteomes" id="UP000265080">
    <property type="component" value="Chromosome 9"/>
</dbReference>
<evidence type="ECO:0000256" key="4">
    <source>
        <dbReference type="ARBA" id="ARBA00022679"/>
    </source>
</evidence>
<feature type="compositionally biased region" description="Polar residues" evidence="12">
    <location>
        <begin position="103"/>
        <end position="112"/>
    </location>
</feature>
<dbReference type="OMA" id="RRWISSW"/>
<comment type="catalytic activity">
    <reaction evidence="1">
        <text>S-ubiquitinyl-[E2 ubiquitin-conjugating enzyme]-L-cysteine + [acceptor protein]-L-lysine = [E2 ubiquitin-conjugating enzyme]-L-cysteine + N(6)-ubiquitinyl-[acceptor protein]-L-lysine.</text>
        <dbReference type="EC" id="2.3.2.27"/>
    </reaction>
</comment>
<reference evidence="14 15" key="1">
    <citation type="submission" date="2018-03" db="EMBL/GenBank/DDBJ databases">
        <title>Finding Nemo's genes: A chromosome-scale reference assembly of the genome of the orange clownfish Amphiprion percula.</title>
        <authorList>
            <person name="Lehmann R."/>
        </authorList>
    </citation>
    <scope>NUCLEOTIDE SEQUENCE</scope>
</reference>
<dbReference type="GO" id="GO:0005634">
    <property type="term" value="C:nucleus"/>
    <property type="evidence" value="ECO:0007669"/>
    <property type="project" value="UniProtKB-SubCell"/>
</dbReference>
<feature type="domain" description="RING-type" evidence="13">
    <location>
        <begin position="15"/>
        <end position="54"/>
    </location>
</feature>
<dbReference type="Gene3D" id="3.30.40.10">
    <property type="entry name" value="Zinc/RING finger domain, C3HC4 (zinc finger)"/>
    <property type="match status" value="1"/>
</dbReference>
<reference evidence="14" key="3">
    <citation type="submission" date="2025-09" db="UniProtKB">
        <authorList>
            <consortium name="Ensembl"/>
        </authorList>
    </citation>
    <scope>IDENTIFICATION</scope>
</reference>
<reference evidence="14" key="2">
    <citation type="submission" date="2025-08" db="UniProtKB">
        <authorList>
            <consortium name="Ensembl"/>
        </authorList>
    </citation>
    <scope>IDENTIFICATION</scope>
</reference>
<dbReference type="GO" id="GO:0006302">
    <property type="term" value="P:double-strand break repair"/>
    <property type="evidence" value="ECO:0007669"/>
    <property type="project" value="TreeGrafter"/>
</dbReference>
<keyword evidence="7 11" id="KW-0863">Zinc-finger</keyword>
<keyword evidence="15" id="KW-1185">Reference proteome</keyword>
<dbReference type="GeneTree" id="ENSGT00940000153680"/>
<dbReference type="Pfam" id="PF13923">
    <property type="entry name" value="zf-C3HC4_2"/>
    <property type="match status" value="1"/>
</dbReference>
<keyword evidence="9" id="KW-0862">Zinc</keyword>
<dbReference type="InterPro" id="IPR013083">
    <property type="entry name" value="Znf_RING/FYVE/PHD"/>
</dbReference>
<name>A0A3P8U9J5_AMPPE</name>
<keyword evidence="8" id="KW-0833">Ubl conjugation pathway</keyword>
<dbReference type="SUPFAM" id="SSF57850">
    <property type="entry name" value="RING/U-box"/>
    <property type="match status" value="1"/>
</dbReference>
<dbReference type="PANTHER" id="PTHR23328">
    <property type="entry name" value="RING-TYPE DOMAIN-CONTAINING PROTEIN"/>
    <property type="match status" value="1"/>
</dbReference>
<sequence>SHIPADIVCCDDCLCPVCLEIFMEPVTLPCSHTFCKACFLESVDKATLCCPLCRRRVSTWARLNSRTNSLVNQQLWQQIQDQFPLQCQRRLSGQDAVDDDHPGTQTSHNAQSGVELIT</sequence>
<evidence type="ECO:0000313" key="15">
    <source>
        <dbReference type="Proteomes" id="UP000265080"/>
    </source>
</evidence>
<evidence type="ECO:0000256" key="8">
    <source>
        <dbReference type="ARBA" id="ARBA00022786"/>
    </source>
</evidence>
<organism evidence="14 15">
    <name type="scientific">Amphiprion percula</name>
    <name type="common">Orange clownfish</name>
    <name type="synonym">Lutjanus percula</name>
    <dbReference type="NCBI Taxonomy" id="161767"/>
    <lineage>
        <taxon>Eukaryota</taxon>
        <taxon>Metazoa</taxon>
        <taxon>Chordata</taxon>
        <taxon>Craniata</taxon>
        <taxon>Vertebrata</taxon>
        <taxon>Euteleostomi</taxon>
        <taxon>Actinopterygii</taxon>
        <taxon>Neopterygii</taxon>
        <taxon>Teleostei</taxon>
        <taxon>Neoteleostei</taxon>
        <taxon>Acanthomorphata</taxon>
        <taxon>Ovalentaria</taxon>
        <taxon>Pomacentridae</taxon>
        <taxon>Amphiprion</taxon>
    </lineage>
</organism>
<evidence type="ECO:0000256" key="1">
    <source>
        <dbReference type="ARBA" id="ARBA00000900"/>
    </source>
</evidence>
<dbReference type="EC" id="2.3.2.27" evidence="3"/>
<evidence type="ECO:0000256" key="7">
    <source>
        <dbReference type="ARBA" id="ARBA00022771"/>
    </source>
</evidence>
<evidence type="ECO:0000256" key="10">
    <source>
        <dbReference type="ARBA" id="ARBA00023242"/>
    </source>
</evidence>
<dbReference type="InterPro" id="IPR001841">
    <property type="entry name" value="Znf_RING"/>
</dbReference>
<evidence type="ECO:0000256" key="5">
    <source>
        <dbReference type="ARBA" id="ARBA00022723"/>
    </source>
</evidence>
<keyword evidence="4" id="KW-0808">Transferase</keyword>
<dbReference type="PANTHER" id="PTHR23328:SF1">
    <property type="entry name" value="E3 UBIQUITIN-PROTEIN LIGASE RNF168"/>
    <property type="match status" value="1"/>
</dbReference>
<evidence type="ECO:0000256" key="6">
    <source>
        <dbReference type="ARBA" id="ARBA00022763"/>
    </source>
</evidence>
<evidence type="ECO:0000256" key="11">
    <source>
        <dbReference type="PROSITE-ProRule" id="PRU00175"/>
    </source>
</evidence>
<dbReference type="AlphaFoldDB" id="A0A3P8U9J5"/>
<evidence type="ECO:0000313" key="14">
    <source>
        <dbReference type="Ensembl" id="ENSAPEP00000032093.1"/>
    </source>
</evidence>
<feature type="region of interest" description="Disordered" evidence="12">
    <location>
        <begin position="91"/>
        <end position="118"/>
    </location>
</feature>
<dbReference type="STRING" id="161767.ENSAPEP00000032093"/>
<proteinExistence type="predicted"/>
<dbReference type="GO" id="GO:0061630">
    <property type="term" value="F:ubiquitin protein ligase activity"/>
    <property type="evidence" value="ECO:0007669"/>
    <property type="project" value="UniProtKB-EC"/>
</dbReference>
<comment type="subcellular location">
    <subcellularLocation>
        <location evidence="2">Nucleus</location>
    </subcellularLocation>
</comment>